<dbReference type="Gene3D" id="3.30.420.40">
    <property type="match status" value="2"/>
</dbReference>
<dbReference type="InterPro" id="IPR002731">
    <property type="entry name" value="ATPase_BadF"/>
</dbReference>
<dbReference type="SUPFAM" id="SSF53067">
    <property type="entry name" value="Actin-like ATPase domain"/>
    <property type="match status" value="1"/>
</dbReference>
<dbReference type="AlphaFoldDB" id="A0A1M5MSR6"/>
<evidence type="ECO:0000313" key="7">
    <source>
        <dbReference type="Proteomes" id="UP000242329"/>
    </source>
</evidence>
<evidence type="ECO:0000256" key="4">
    <source>
        <dbReference type="ARBA" id="ARBA00023014"/>
    </source>
</evidence>
<sequence>MLMLGIDLGSRSVKIVQMKEGEIFKSQVYDTIWFYRRYAGKGKGALKVNVEELGFSDDRIVATGYGKITIQIAGAIKIPEIQAHVKGALWQSGLKDFTLIDIGGQDTKVIKVREGEAVDFMTNDRCAASSGRYMENMASILGISLAELASYSEHPVELNSTCAIFGETEIIARIVEGYSVPELAAGVNYALYRRFASYLKKMASEVLLFSGGGAFNQALLDITARETGAKVIRLSYPQLNGAIGCCVYGDEKLCSLQ</sequence>
<dbReference type="EMBL" id="FQWY01000013">
    <property type="protein sequence ID" value="SHG80286.1"/>
    <property type="molecule type" value="Genomic_DNA"/>
</dbReference>
<dbReference type="InterPro" id="IPR008275">
    <property type="entry name" value="CoA_E_activase_dom"/>
</dbReference>
<dbReference type="InterPro" id="IPR043129">
    <property type="entry name" value="ATPase_NBD"/>
</dbReference>
<evidence type="ECO:0000256" key="3">
    <source>
        <dbReference type="ARBA" id="ARBA00023004"/>
    </source>
</evidence>
<feature type="domain" description="ATPase BadF/BadG/BcrA/BcrD type" evidence="5">
    <location>
        <begin position="4"/>
        <end position="248"/>
    </location>
</feature>
<proteinExistence type="predicted"/>
<organism evidence="6 7">
    <name type="scientific">Thermosyntropha lipolytica DSM 11003</name>
    <dbReference type="NCBI Taxonomy" id="1123382"/>
    <lineage>
        <taxon>Bacteria</taxon>
        <taxon>Bacillati</taxon>
        <taxon>Bacillota</taxon>
        <taxon>Clostridia</taxon>
        <taxon>Eubacteriales</taxon>
        <taxon>Syntrophomonadaceae</taxon>
        <taxon>Thermosyntropha</taxon>
    </lineage>
</organism>
<comment type="cofactor">
    <cofactor evidence="1">
        <name>[4Fe-4S] cluster</name>
        <dbReference type="ChEBI" id="CHEBI:49883"/>
    </cofactor>
</comment>
<dbReference type="Proteomes" id="UP000242329">
    <property type="component" value="Unassembled WGS sequence"/>
</dbReference>
<evidence type="ECO:0000313" key="6">
    <source>
        <dbReference type="EMBL" id="SHG80286.1"/>
    </source>
</evidence>
<keyword evidence="7" id="KW-1185">Reference proteome</keyword>
<evidence type="ECO:0000256" key="2">
    <source>
        <dbReference type="ARBA" id="ARBA00022723"/>
    </source>
</evidence>
<dbReference type="PANTHER" id="PTHR32329:SF5">
    <property type="entry name" value="ACTIVATOR OF 2-HYDROXYACYL-COA DEHYDRATASE"/>
    <property type="match status" value="1"/>
</dbReference>
<protein>
    <submittedName>
        <fullName evidence="6">CoA-substrate-specific enzyme activase, putative</fullName>
    </submittedName>
</protein>
<dbReference type="CDD" id="cd24109">
    <property type="entry name" value="ASKHA_NBD_YjiL-like"/>
    <property type="match status" value="1"/>
</dbReference>
<dbReference type="PANTHER" id="PTHR32329">
    <property type="entry name" value="BIFUNCTIONAL PROTEIN [INCLUDES 2-HYDROXYACYL-COA DEHYDRATASE (N-TER) AND ITS ACTIVATOR DOMAIN (C_TERM)-RELATED"/>
    <property type="match status" value="1"/>
</dbReference>
<dbReference type="InterPro" id="IPR051805">
    <property type="entry name" value="Dehydratase_Activator_Redct"/>
</dbReference>
<dbReference type="GO" id="GO:0051536">
    <property type="term" value="F:iron-sulfur cluster binding"/>
    <property type="evidence" value="ECO:0007669"/>
    <property type="project" value="UniProtKB-KW"/>
</dbReference>
<dbReference type="NCBIfam" id="TIGR00241">
    <property type="entry name" value="CoA_E_activ"/>
    <property type="match status" value="1"/>
</dbReference>
<evidence type="ECO:0000259" key="5">
    <source>
        <dbReference type="Pfam" id="PF01869"/>
    </source>
</evidence>
<keyword evidence="4" id="KW-0411">Iron-sulfur</keyword>
<dbReference type="STRING" id="1123382.SAMN02745221_01001"/>
<gene>
    <name evidence="6" type="ORF">SAMN02745221_01001</name>
</gene>
<dbReference type="GO" id="GO:0046872">
    <property type="term" value="F:metal ion binding"/>
    <property type="evidence" value="ECO:0007669"/>
    <property type="project" value="UniProtKB-KW"/>
</dbReference>
<evidence type="ECO:0000256" key="1">
    <source>
        <dbReference type="ARBA" id="ARBA00001966"/>
    </source>
</evidence>
<accession>A0A1M5MSR6</accession>
<dbReference type="Pfam" id="PF01869">
    <property type="entry name" value="BcrAD_BadFG"/>
    <property type="match status" value="1"/>
</dbReference>
<keyword evidence="2" id="KW-0479">Metal-binding</keyword>
<keyword evidence="3" id="KW-0408">Iron</keyword>
<reference evidence="7" key="1">
    <citation type="submission" date="2016-11" db="EMBL/GenBank/DDBJ databases">
        <authorList>
            <person name="Varghese N."/>
            <person name="Submissions S."/>
        </authorList>
    </citation>
    <scope>NUCLEOTIDE SEQUENCE [LARGE SCALE GENOMIC DNA]</scope>
    <source>
        <strain evidence="7">DSM 11003</strain>
    </source>
</reference>
<name>A0A1M5MSR6_9FIRM</name>